<dbReference type="PROSITE" id="PS50109">
    <property type="entry name" value="HIS_KIN"/>
    <property type="match status" value="1"/>
</dbReference>
<dbReference type="SUPFAM" id="SSF55785">
    <property type="entry name" value="PYP-like sensor domain (PAS domain)"/>
    <property type="match status" value="1"/>
</dbReference>
<dbReference type="InterPro" id="IPR036097">
    <property type="entry name" value="HisK_dim/P_sf"/>
</dbReference>
<reference evidence="14 15" key="1">
    <citation type="submission" date="2018-10" db="EMBL/GenBank/DDBJ databases">
        <title>Genomic Encyclopedia of Type Strains, Phase IV (KMG-IV): sequencing the most valuable type-strain genomes for metagenomic binning, comparative biology and taxonomic classification.</title>
        <authorList>
            <person name="Goeker M."/>
        </authorList>
    </citation>
    <scope>NUCLEOTIDE SEQUENCE [LARGE SCALE GENOMIC DNA]</scope>
    <source>
        <strain evidence="14 15">DSM 4734</strain>
    </source>
</reference>
<gene>
    <name evidence="14" type="ORF">C7435_0452</name>
</gene>
<dbReference type="CDD" id="cd00082">
    <property type="entry name" value="HisKA"/>
    <property type="match status" value="1"/>
</dbReference>
<dbReference type="OrthoDB" id="7179697at2"/>
<dbReference type="Gene3D" id="3.30.450.40">
    <property type="match status" value="1"/>
</dbReference>
<dbReference type="Pfam" id="PF08447">
    <property type="entry name" value="PAS_3"/>
    <property type="match status" value="1"/>
</dbReference>
<evidence type="ECO:0000259" key="13">
    <source>
        <dbReference type="PROSITE" id="PS50113"/>
    </source>
</evidence>
<dbReference type="GO" id="GO:0000155">
    <property type="term" value="F:phosphorelay sensor kinase activity"/>
    <property type="evidence" value="ECO:0007669"/>
    <property type="project" value="InterPro"/>
</dbReference>
<protein>
    <recommendedName>
        <fullName evidence="10">Sensory/regulatory protein RpfC</fullName>
        <ecNumber evidence="2">2.7.13.3</ecNumber>
    </recommendedName>
</protein>
<dbReference type="InterPro" id="IPR004358">
    <property type="entry name" value="Sig_transdc_His_kin-like_C"/>
</dbReference>
<comment type="subunit">
    <text evidence="9">At low DSF concentrations, interacts with RpfF.</text>
</comment>
<feature type="domain" description="PAC" evidence="13">
    <location>
        <begin position="259"/>
        <end position="311"/>
    </location>
</feature>
<dbReference type="NCBIfam" id="TIGR00229">
    <property type="entry name" value="sensory_box"/>
    <property type="match status" value="1"/>
</dbReference>
<dbReference type="FunFam" id="1.10.287.130:FF:000002">
    <property type="entry name" value="Two-component osmosensing histidine kinase"/>
    <property type="match status" value="1"/>
</dbReference>
<evidence type="ECO:0000256" key="5">
    <source>
        <dbReference type="ARBA" id="ARBA00022741"/>
    </source>
</evidence>
<evidence type="ECO:0000256" key="1">
    <source>
        <dbReference type="ARBA" id="ARBA00000085"/>
    </source>
</evidence>
<dbReference type="PANTHER" id="PTHR43047:SF71">
    <property type="entry name" value="HISTIDINE KINASE CONTAINING CHEY-HOMOLOGOUS RECEIVER DOMAIN-RELATED"/>
    <property type="match status" value="1"/>
</dbReference>
<evidence type="ECO:0000256" key="10">
    <source>
        <dbReference type="ARBA" id="ARBA00068150"/>
    </source>
</evidence>
<feature type="domain" description="PAS" evidence="12">
    <location>
        <begin position="209"/>
        <end position="256"/>
    </location>
</feature>
<dbReference type="InterPro" id="IPR003661">
    <property type="entry name" value="HisK_dim/P_dom"/>
</dbReference>
<evidence type="ECO:0000259" key="12">
    <source>
        <dbReference type="PROSITE" id="PS50112"/>
    </source>
</evidence>
<dbReference type="Pfam" id="PF02518">
    <property type="entry name" value="HATPase_c"/>
    <property type="match status" value="1"/>
</dbReference>
<dbReference type="InterPro" id="IPR005467">
    <property type="entry name" value="His_kinase_dom"/>
</dbReference>
<dbReference type="Gene3D" id="3.30.565.10">
    <property type="entry name" value="Histidine kinase-like ATPase, C-terminal domain"/>
    <property type="match status" value="1"/>
</dbReference>
<keyword evidence="5" id="KW-0547">Nucleotide-binding</keyword>
<organism evidence="14 15">
    <name type="scientific">Maricaulis maris</name>
    <dbReference type="NCBI Taxonomy" id="74318"/>
    <lineage>
        <taxon>Bacteria</taxon>
        <taxon>Pseudomonadati</taxon>
        <taxon>Pseudomonadota</taxon>
        <taxon>Alphaproteobacteria</taxon>
        <taxon>Maricaulales</taxon>
        <taxon>Maricaulaceae</taxon>
        <taxon>Maricaulis</taxon>
    </lineage>
</organism>
<dbReference type="GO" id="GO:0009927">
    <property type="term" value="F:histidine phosphotransfer kinase activity"/>
    <property type="evidence" value="ECO:0007669"/>
    <property type="project" value="TreeGrafter"/>
</dbReference>
<dbReference type="Pfam" id="PF01590">
    <property type="entry name" value="GAF"/>
    <property type="match status" value="1"/>
</dbReference>
<name>A0A495DPT6_9PROT</name>
<dbReference type="CDD" id="cd16922">
    <property type="entry name" value="HATPase_EvgS-ArcB-TorS-like"/>
    <property type="match status" value="1"/>
</dbReference>
<dbReference type="Gene3D" id="1.10.287.130">
    <property type="match status" value="1"/>
</dbReference>
<keyword evidence="7" id="KW-0067">ATP-binding</keyword>
<dbReference type="InterPro" id="IPR000700">
    <property type="entry name" value="PAS-assoc_C"/>
</dbReference>
<dbReference type="InterPro" id="IPR029016">
    <property type="entry name" value="GAF-like_dom_sf"/>
</dbReference>
<sequence length="554" mass="60938">MLVNHVQRPGLPGGEGEGLMPDLAIRSDYTQERLNRLNFLLSRECGPAFLEAFVKQTAEVFAADRLFIARIDATHSRLRTLKVACGSALVGNYCYELKGTPCADVMEAGADIFEDNVAARYPRDFMLEEMGMRAYVGMPLYNGAQSVGIVVAMFKRPVELADELLAVFNHYRRRLTGEILAAESGDRAELAMRGTSDGIVDMCLETDQVYISARGRELLGYQPREFTAATDSFTTLVHGDDRSRFQSALNAHFRAGRPFDLTIRLKVVGGLHRWFRMRGEAVRTPDGDPVRLVGALTDIHDLVEARQQATEASRAKSRFLATMSHEIRTPMNGVLGMSALLASTDLEPSQREMVSLIEASGQSLLTILNDILDLANIESGRFEVEQASFNPAELVRTVAGPYRMKAMEKGLNLHLEIDPVAEREVVGDPARVRQILSNLLSNAVKFTDRGEVRVRCLMSQTEDRSHDVRFEVGDTGIGMDNDLMARIFMPFSQGEAVMQRKNGGTGLGLAIAKKLAELMGGDIIVESAPGAGSKFAVTLPESGRRSEILQAQHA</sequence>
<dbReference type="SMART" id="SM00387">
    <property type="entry name" value="HATPase_c"/>
    <property type="match status" value="1"/>
</dbReference>
<evidence type="ECO:0000256" key="9">
    <source>
        <dbReference type="ARBA" id="ARBA00064003"/>
    </source>
</evidence>
<dbReference type="PRINTS" id="PR00344">
    <property type="entry name" value="BCTRLSENSOR"/>
</dbReference>
<dbReference type="PROSITE" id="PS50112">
    <property type="entry name" value="PAS"/>
    <property type="match status" value="1"/>
</dbReference>
<dbReference type="Proteomes" id="UP000273675">
    <property type="component" value="Unassembled WGS sequence"/>
</dbReference>
<proteinExistence type="predicted"/>
<evidence type="ECO:0000313" key="15">
    <source>
        <dbReference type="Proteomes" id="UP000273675"/>
    </source>
</evidence>
<keyword evidence="3" id="KW-0597">Phosphoprotein</keyword>
<dbReference type="InterPro" id="IPR000014">
    <property type="entry name" value="PAS"/>
</dbReference>
<evidence type="ECO:0000256" key="2">
    <source>
        <dbReference type="ARBA" id="ARBA00012438"/>
    </source>
</evidence>
<dbReference type="PANTHER" id="PTHR43047">
    <property type="entry name" value="TWO-COMPONENT HISTIDINE PROTEIN KINASE"/>
    <property type="match status" value="1"/>
</dbReference>
<comment type="catalytic activity">
    <reaction evidence="1">
        <text>ATP + protein L-histidine = ADP + protein N-phospho-L-histidine.</text>
        <dbReference type="EC" id="2.7.13.3"/>
    </reaction>
</comment>
<evidence type="ECO:0000256" key="7">
    <source>
        <dbReference type="ARBA" id="ARBA00022840"/>
    </source>
</evidence>
<dbReference type="InterPro" id="IPR013655">
    <property type="entry name" value="PAS_fold_3"/>
</dbReference>
<evidence type="ECO:0000256" key="4">
    <source>
        <dbReference type="ARBA" id="ARBA00022679"/>
    </source>
</evidence>
<dbReference type="PROSITE" id="PS50113">
    <property type="entry name" value="PAC"/>
    <property type="match status" value="1"/>
</dbReference>
<evidence type="ECO:0000256" key="6">
    <source>
        <dbReference type="ARBA" id="ARBA00022777"/>
    </source>
</evidence>
<keyword evidence="4" id="KW-0808">Transferase</keyword>
<dbReference type="InterPro" id="IPR003594">
    <property type="entry name" value="HATPase_dom"/>
</dbReference>
<dbReference type="SUPFAM" id="SSF47384">
    <property type="entry name" value="Homodimeric domain of signal transducing histidine kinase"/>
    <property type="match status" value="1"/>
</dbReference>
<accession>A0A495DPT6</accession>
<dbReference type="FunFam" id="3.30.565.10:FF:000010">
    <property type="entry name" value="Sensor histidine kinase RcsC"/>
    <property type="match status" value="1"/>
</dbReference>
<dbReference type="GO" id="GO:0005886">
    <property type="term" value="C:plasma membrane"/>
    <property type="evidence" value="ECO:0007669"/>
    <property type="project" value="TreeGrafter"/>
</dbReference>
<dbReference type="InterPro" id="IPR036890">
    <property type="entry name" value="HATPase_C_sf"/>
</dbReference>
<dbReference type="SUPFAM" id="SSF55781">
    <property type="entry name" value="GAF domain-like"/>
    <property type="match status" value="1"/>
</dbReference>
<evidence type="ECO:0000259" key="11">
    <source>
        <dbReference type="PROSITE" id="PS50109"/>
    </source>
</evidence>
<evidence type="ECO:0000256" key="8">
    <source>
        <dbReference type="ARBA" id="ARBA00023012"/>
    </source>
</evidence>
<dbReference type="InterPro" id="IPR003018">
    <property type="entry name" value="GAF"/>
</dbReference>
<dbReference type="InterPro" id="IPR035965">
    <property type="entry name" value="PAS-like_dom_sf"/>
</dbReference>
<dbReference type="CDD" id="cd00130">
    <property type="entry name" value="PAS"/>
    <property type="match status" value="1"/>
</dbReference>
<dbReference type="EMBL" id="RBIM01000001">
    <property type="protein sequence ID" value="RKR04009.1"/>
    <property type="molecule type" value="Genomic_DNA"/>
</dbReference>
<dbReference type="GO" id="GO:0005524">
    <property type="term" value="F:ATP binding"/>
    <property type="evidence" value="ECO:0007669"/>
    <property type="project" value="UniProtKB-KW"/>
</dbReference>
<dbReference type="Pfam" id="PF00512">
    <property type="entry name" value="HisKA"/>
    <property type="match status" value="1"/>
</dbReference>
<feature type="domain" description="Histidine kinase" evidence="11">
    <location>
        <begin position="322"/>
        <end position="543"/>
    </location>
</feature>
<keyword evidence="6" id="KW-0418">Kinase</keyword>
<evidence type="ECO:0000256" key="3">
    <source>
        <dbReference type="ARBA" id="ARBA00022553"/>
    </source>
</evidence>
<dbReference type="SMART" id="SM00388">
    <property type="entry name" value="HisKA"/>
    <property type="match status" value="1"/>
</dbReference>
<comment type="caution">
    <text evidence="14">The sequence shown here is derived from an EMBL/GenBank/DDBJ whole genome shotgun (WGS) entry which is preliminary data.</text>
</comment>
<keyword evidence="8" id="KW-0902">Two-component regulatory system</keyword>
<dbReference type="AlphaFoldDB" id="A0A495DPT6"/>
<dbReference type="SUPFAM" id="SSF55874">
    <property type="entry name" value="ATPase domain of HSP90 chaperone/DNA topoisomerase II/histidine kinase"/>
    <property type="match status" value="1"/>
</dbReference>
<evidence type="ECO:0000313" key="14">
    <source>
        <dbReference type="EMBL" id="RKR04009.1"/>
    </source>
</evidence>
<dbReference type="EC" id="2.7.13.3" evidence="2"/>
<dbReference type="Gene3D" id="3.30.450.20">
    <property type="entry name" value="PAS domain"/>
    <property type="match status" value="1"/>
</dbReference>